<evidence type="ECO:0000313" key="5">
    <source>
        <dbReference type="EMBL" id="KRP99690.1"/>
    </source>
</evidence>
<dbReference type="GO" id="GO:0016491">
    <property type="term" value="F:oxidoreductase activity"/>
    <property type="evidence" value="ECO:0007669"/>
    <property type="project" value="UniProtKB-KW"/>
</dbReference>
<feature type="domain" description="Ketoreductase" evidence="4">
    <location>
        <begin position="11"/>
        <end position="191"/>
    </location>
</feature>
<dbReference type="PANTHER" id="PTHR24321">
    <property type="entry name" value="DEHYDROGENASES, SHORT CHAIN"/>
    <property type="match status" value="1"/>
</dbReference>
<dbReference type="Proteomes" id="UP000051380">
    <property type="component" value="Unassembled WGS sequence"/>
</dbReference>
<evidence type="ECO:0000256" key="3">
    <source>
        <dbReference type="ARBA" id="ARBA00023027"/>
    </source>
</evidence>
<comment type="similarity">
    <text evidence="1">Belongs to the short-chain dehydrogenases/reductases (SDR) family.</text>
</comment>
<dbReference type="InterPro" id="IPR002347">
    <property type="entry name" value="SDR_fam"/>
</dbReference>
<dbReference type="STRING" id="108015.GA0061099_1001535"/>
<dbReference type="Pfam" id="PF13561">
    <property type="entry name" value="adh_short_C2"/>
    <property type="match status" value="1"/>
</dbReference>
<dbReference type="RefSeq" id="WP_057026998.1">
    <property type="nucleotide sequence ID" value="NZ_LJYF01000012.1"/>
</dbReference>
<reference evidence="5 6" key="1">
    <citation type="submission" date="2015-09" db="EMBL/GenBank/DDBJ databases">
        <title>Draft Genome Sequence of the Strain BR 3267 (Bradyrhizobium yuanmingense) recommended as inoculant for cowpea in Brazil.</title>
        <authorList>
            <person name="Simoes-Araujo J.L."/>
            <person name="Zilli J.E."/>
        </authorList>
    </citation>
    <scope>NUCLEOTIDE SEQUENCE [LARGE SCALE GENOMIC DNA]</scope>
    <source>
        <strain evidence="5 6">BR3267</strain>
    </source>
</reference>
<gene>
    <name evidence="5" type="ORF">AOQ72_13130</name>
</gene>
<dbReference type="Gene3D" id="3.40.50.720">
    <property type="entry name" value="NAD(P)-binding Rossmann-like Domain"/>
    <property type="match status" value="1"/>
</dbReference>
<dbReference type="InterPro" id="IPR057326">
    <property type="entry name" value="KR_dom"/>
</dbReference>
<evidence type="ECO:0000313" key="6">
    <source>
        <dbReference type="Proteomes" id="UP000051380"/>
    </source>
</evidence>
<dbReference type="SMART" id="SM00822">
    <property type="entry name" value="PKS_KR"/>
    <property type="match status" value="1"/>
</dbReference>
<dbReference type="InterPro" id="IPR020904">
    <property type="entry name" value="Sc_DH/Rdtase_CS"/>
</dbReference>
<sequence length="252" mass="27463">MAAIYSDLAGKVVLVTGGAAGIGAAIVRRFAEQKSKVVFFDIKVEEGQRLARELSEQGLAAHFQHVDLTDIPALRAGVAEARKAHGPINILINNAAHDERHNTEEMTPDYWDDRIAVNLKHQFFASQAVLPDMKAANAGAIVNFGSVSWIAGQGGMAAYTASKSGVIGLTRSLARDYGPYNIRVNAIAPGWIMTERQLEKWMTPAGEIELQQRQCLKRRLMPDEVAKFTVFLASDEASACTAQHYIVDGGWV</sequence>
<dbReference type="InterPro" id="IPR036291">
    <property type="entry name" value="NAD(P)-bd_dom_sf"/>
</dbReference>
<dbReference type="FunFam" id="3.40.50.720:FF:000620">
    <property type="entry name" value="3-oxoacyl-(Acyl carrier protein) reductase"/>
    <property type="match status" value="1"/>
</dbReference>
<dbReference type="CDD" id="cd05233">
    <property type="entry name" value="SDR_c"/>
    <property type="match status" value="1"/>
</dbReference>
<evidence type="ECO:0000256" key="2">
    <source>
        <dbReference type="ARBA" id="ARBA00023002"/>
    </source>
</evidence>
<dbReference type="PROSITE" id="PS00061">
    <property type="entry name" value="ADH_SHORT"/>
    <property type="match status" value="1"/>
</dbReference>
<organism evidence="5 6">
    <name type="scientific">Bradyrhizobium yuanmingense</name>
    <dbReference type="NCBI Taxonomy" id="108015"/>
    <lineage>
        <taxon>Bacteria</taxon>
        <taxon>Pseudomonadati</taxon>
        <taxon>Pseudomonadota</taxon>
        <taxon>Alphaproteobacteria</taxon>
        <taxon>Hyphomicrobiales</taxon>
        <taxon>Nitrobacteraceae</taxon>
        <taxon>Bradyrhizobium</taxon>
    </lineage>
</organism>
<accession>A0A0R3CPL1</accession>
<proteinExistence type="inferred from homology"/>
<keyword evidence="2" id="KW-0560">Oxidoreductase</keyword>
<keyword evidence="3" id="KW-0520">NAD</keyword>
<dbReference type="OrthoDB" id="9789398at2"/>
<dbReference type="AlphaFoldDB" id="A0A0R3CPL1"/>
<evidence type="ECO:0000259" key="4">
    <source>
        <dbReference type="SMART" id="SM00822"/>
    </source>
</evidence>
<dbReference type="PRINTS" id="PR00081">
    <property type="entry name" value="GDHRDH"/>
</dbReference>
<protein>
    <submittedName>
        <fullName evidence="5">3-oxoacyl-ACP reductase</fullName>
    </submittedName>
</protein>
<comment type="caution">
    <text evidence="5">The sequence shown here is derived from an EMBL/GenBank/DDBJ whole genome shotgun (WGS) entry which is preliminary data.</text>
</comment>
<dbReference type="SUPFAM" id="SSF51735">
    <property type="entry name" value="NAD(P)-binding Rossmann-fold domains"/>
    <property type="match status" value="1"/>
</dbReference>
<dbReference type="EMBL" id="LJYF01000012">
    <property type="protein sequence ID" value="KRP99690.1"/>
    <property type="molecule type" value="Genomic_DNA"/>
</dbReference>
<evidence type="ECO:0000256" key="1">
    <source>
        <dbReference type="ARBA" id="ARBA00006484"/>
    </source>
</evidence>
<dbReference type="PANTHER" id="PTHR24321:SF8">
    <property type="entry name" value="ESTRADIOL 17-BETA-DEHYDROGENASE 8-RELATED"/>
    <property type="match status" value="1"/>
</dbReference>
<name>A0A0R3CPL1_9BRAD</name>
<dbReference type="PRINTS" id="PR00080">
    <property type="entry name" value="SDRFAMILY"/>
</dbReference>